<dbReference type="Gene3D" id="3.60.15.10">
    <property type="entry name" value="Ribonuclease Z/Hydroxyacylglutathione hydrolase-like"/>
    <property type="match status" value="1"/>
</dbReference>
<dbReference type="InterPro" id="IPR001279">
    <property type="entry name" value="Metallo-B-lactamas"/>
</dbReference>
<dbReference type="Gene3D" id="3.40.50.10710">
    <property type="entry name" value="Metallo-hydrolase/oxidoreductase"/>
    <property type="match status" value="1"/>
</dbReference>
<comment type="caution">
    <text evidence="4">The sequence shown here is derived from an EMBL/GenBank/DDBJ whole genome shotgun (WGS) entry which is preliminary data.</text>
</comment>
<sequence>MKLIIHRGTHEIGGSCIELVSANSRILLDFGLPLVDSNNEQFDSKKIRGKSKDDLIETGVLPRIKGLYRDETPSFDAILLSHPHQDHYGLLSYANPRIPVYLSKGCRILVEVSHFFNQTGCELKNIETVEDGHSFKKGDFTITPFVVDHAGFDALGFLVECGGKKIYYSGDFRGHGRKSKLFFKMLRNPPENVDYLILEGTMIGRDEGQYGTEDGIETKLASLFKSENRLFFIACSSQNIDRIVSIYRACKESGRTFVIDPYTAYILDRLKEVSEKIPQATWGKTMKVFFVKSSHTDKLAGNKILYKYKSAKITYDEIREAGNRLVVKSSYYLRESFARRKLMPGSKLIYSMWEGYWDKEKDFWETNGVPFEMVHCSGHAYISELQAFAGALKPKWIIPNHTFSPEKYKEYFGRHRILQAKDGEAITL</sequence>
<dbReference type="SMART" id="SM00849">
    <property type="entry name" value="Lactamase_B"/>
    <property type="match status" value="1"/>
</dbReference>
<evidence type="ECO:0000313" key="4">
    <source>
        <dbReference type="EMBL" id="PIZ14997.1"/>
    </source>
</evidence>
<dbReference type="Pfam" id="PF12706">
    <property type="entry name" value="Lactamase_B_2"/>
    <property type="match status" value="1"/>
</dbReference>
<gene>
    <name evidence="4" type="ORF">COY52_10590</name>
</gene>
<feature type="domain" description="Metallo-beta-lactamase" evidence="3">
    <location>
        <begin position="13"/>
        <end position="238"/>
    </location>
</feature>
<name>A0A2M7S652_9BACT</name>
<dbReference type="SUPFAM" id="SSF56281">
    <property type="entry name" value="Metallo-hydrolase/oxidoreductase"/>
    <property type="match status" value="1"/>
</dbReference>
<dbReference type="InterPro" id="IPR042173">
    <property type="entry name" value="RNase_J_2"/>
</dbReference>
<evidence type="ECO:0000259" key="3">
    <source>
        <dbReference type="SMART" id="SM00849"/>
    </source>
</evidence>
<dbReference type="EMBL" id="PFMR01000287">
    <property type="protein sequence ID" value="PIZ14997.1"/>
    <property type="molecule type" value="Genomic_DNA"/>
</dbReference>
<evidence type="ECO:0000256" key="1">
    <source>
        <dbReference type="ARBA" id="ARBA00022839"/>
    </source>
</evidence>
<dbReference type="InterPro" id="IPR036866">
    <property type="entry name" value="RibonucZ/Hydroxyglut_hydro"/>
</dbReference>
<protein>
    <submittedName>
        <fullName evidence="4">MBL fold metallo-hydrolase</fullName>
    </submittedName>
</protein>
<dbReference type="PANTHER" id="PTHR43694:SF1">
    <property type="entry name" value="RIBONUCLEASE J"/>
    <property type="match status" value="1"/>
</dbReference>
<dbReference type="Proteomes" id="UP000229307">
    <property type="component" value="Unassembled WGS sequence"/>
</dbReference>
<evidence type="ECO:0000313" key="5">
    <source>
        <dbReference type="Proteomes" id="UP000229307"/>
    </source>
</evidence>
<keyword evidence="4" id="KW-0378">Hydrolase</keyword>
<dbReference type="GO" id="GO:0004527">
    <property type="term" value="F:exonuclease activity"/>
    <property type="evidence" value="ECO:0007669"/>
    <property type="project" value="UniProtKB-KW"/>
</dbReference>
<accession>A0A2M7S652</accession>
<organism evidence="4 5">
    <name type="scientific">Candidatus Desantisbacteria bacterium CG_4_10_14_0_8_um_filter_48_22</name>
    <dbReference type="NCBI Taxonomy" id="1974543"/>
    <lineage>
        <taxon>Bacteria</taxon>
        <taxon>Candidatus Desantisiibacteriota</taxon>
    </lineage>
</organism>
<evidence type="ECO:0000256" key="2">
    <source>
        <dbReference type="ARBA" id="ARBA00022884"/>
    </source>
</evidence>
<dbReference type="AlphaFoldDB" id="A0A2M7S652"/>
<dbReference type="GO" id="GO:0003723">
    <property type="term" value="F:RNA binding"/>
    <property type="evidence" value="ECO:0007669"/>
    <property type="project" value="UniProtKB-KW"/>
</dbReference>
<keyword evidence="2" id="KW-0694">RNA-binding</keyword>
<keyword evidence="1" id="KW-0540">Nuclease</keyword>
<keyword evidence="1" id="KW-0269">Exonuclease</keyword>
<dbReference type="CDD" id="cd07732">
    <property type="entry name" value="metallo-hydrolase-like_MBL-fold"/>
    <property type="match status" value="1"/>
</dbReference>
<proteinExistence type="predicted"/>
<reference evidence="5" key="1">
    <citation type="submission" date="2017-09" db="EMBL/GenBank/DDBJ databases">
        <title>Depth-based differentiation of microbial function through sediment-hosted aquifers and enrichment of novel symbionts in the deep terrestrial subsurface.</title>
        <authorList>
            <person name="Probst A.J."/>
            <person name="Ladd B."/>
            <person name="Jarett J.K."/>
            <person name="Geller-Mcgrath D.E."/>
            <person name="Sieber C.M.K."/>
            <person name="Emerson J.B."/>
            <person name="Anantharaman K."/>
            <person name="Thomas B.C."/>
            <person name="Malmstrom R."/>
            <person name="Stieglmeier M."/>
            <person name="Klingl A."/>
            <person name="Woyke T."/>
            <person name="Ryan C.M."/>
            <person name="Banfield J.F."/>
        </authorList>
    </citation>
    <scope>NUCLEOTIDE SEQUENCE [LARGE SCALE GENOMIC DNA]</scope>
</reference>
<dbReference type="PANTHER" id="PTHR43694">
    <property type="entry name" value="RIBONUCLEASE J"/>
    <property type="match status" value="1"/>
</dbReference>